<organism evidence="1 2">
    <name type="scientific">Dorcoceras hygrometricum</name>
    <dbReference type="NCBI Taxonomy" id="472368"/>
    <lineage>
        <taxon>Eukaryota</taxon>
        <taxon>Viridiplantae</taxon>
        <taxon>Streptophyta</taxon>
        <taxon>Embryophyta</taxon>
        <taxon>Tracheophyta</taxon>
        <taxon>Spermatophyta</taxon>
        <taxon>Magnoliopsida</taxon>
        <taxon>eudicotyledons</taxon>
        <taxon>Gunneridae</taxon>
        <taxon>Pentapetalae</taxon>
        <taxon>asterids</taxon>
        <taxon>lamiids</taxon>
        <taxon>Lamiales</taxon>
        <taxon>Gesneriaceae</taxon>
        <taxon>Didymocarpoideae</taxon>
        <taxon>Trichosporeae</taxon>
        <taxon>Loxocarpinae</taxon>
        <taxon>Dorcoceras</taxon>
    </lineage>
</organism>
<protein>
    <submittedName>
        <fullName evidence="1">Uncharacterized protein</fullName>
    </submittedName>
</protein>
<name>A0A2Z7AS39_9LAMI</name>
<accession>A0A2Z7AS39</accession>
<evidence type="ECO:0000313" key="1">
    <source>
        <dbReference type="EMBL" id="KZV22022.1"/>
    </source>
</evidence>
<reference evidence="1 2" key="1">
    <citation type="journal article" date="2015" name="Proc. Natl. Acad. Sci. U.S.A.">
        <title>The resurrection genome of Boea hygrometrica: A blueprint for survival of dehydration.</title>
        <authorList>
            <person name="Xiao L."/>
            <person name="Yang G."/>
            <person name="Zhang L."/>
            <person name="Yang X."/>
            <person name="Zhao S."/>
            <person name="Ji Z."/>
            <person name="Zhou Q."/>
            <person name="Hu M."/>
            <person name="Wang Y."/>
            <person name="Chen M."/>
            <person name="Xu Y."/>
            <person name="Jin H."/>
            <person name="Xiao X."/>
            <person name="Hu G."/>
            <person name="Bao F."/>
            <person name="Hu Y."/>
            <person name="Wan P."/>
            <person name="Li L."/>
            <person name="Deng X."/>
            <person name="Kuang T."/>
            <person name="Xiang C."/>
            <person name="Zhu J.K."/>
            <person name="Oliver M.J."/>
            <person name="He Y."/>
        </authorList>
    </citation>
    <scope>NUCLEOTIDE SEQUENCE [LARGE SCALE GENOMIC DNA]</scope>
    <source>
        <strain evidence="2">cv. XS01</strain>
    </source>
</reference>
<dbReference type="Proteomes" id="UP000250235">
    <property type="component" value="Unassembled WGS sequence"/>
</dbReference>
<evidence type="ECO:0000313" key="2">
    <source>
        <dbReference type="Proteomes" id="UP000250235"/>
    </source>
</evidence>
<gene>
    <name evidence="1" type="ORF">F511_40936</name>
</gene>
<dbReference type="EMBL" id="KV014507">
    <property type="protein sequence ID" value="KZV22022.1"/>
    <property type="molecule type" value="Genomic_DNA"/>
</dbReference>
<proteinExistence type="predicted"/>
<dbReference type="AlphaFoldDB" id="A0A2Z7AS39"/>
<sequence length="249" mass="27426">MAAAFIINALQVNFDSILVLYEQDLEPFFDTAFVKDGDILCGVSGKFVAVTEDRFTGVFEFPTEGLIDLSDVPQNLVFDARSIFSKSGESVQFSCKKRLMKYEFRLLNDILEKSITVKAGSFDSVPQERFLMMMAISFGIKGDPEVTLGEAKTFPPSKILTAKMVGTYVAKQKHIDGGTEGDEPVKTTVVVAFEKAAVKRRPAPAVTSLLQRKRTTVGRAASSKEVLAIVTVAQDVEPLSVYQLWRNPP</sequence>
<keyword evidence="2" id="KW-1185">Reference proteome</keyword>